<gene>
    <name evidence="3" type="ORF">LX64_01794</name>
</gene>
<proteinExistence type="predicted"/>
<reference evidence="3 4" key="1">
    <citation type="submission" date="2018-06" db="EMBL/GenBank/DDBJ databases">
        <title>Genomic Encyclopedia of Archaeal and Bacterial Type Strains, Phase II (KMG-II): from individual species to whole genera.</title>
        <authorList>
            <person name="Goeker M."/>
        </authorList>
    </citation>
    <scope>NUCLEOTIDE SEQUENCE [LARGE SCALE GENOMIC DNA]</scope>
    <source>
        <strain evidence="3 4">DSM 23857</strain>
    </source>
</reference>
<organism evidence="3 4">
    <name type="scientific">Chitinophaga skermanii</name>
    <dbReference type="NCBI Taxonomy" id="331697"/>
    <lineage>
        <taxon>Bacteria</taxon>
        <taxon>Pseudomonadati</taxon>
        <taxon>Bacteroidota</taxon>
        <taxon>Chitinophagia</taxon>
        <taxon>Chitinophagales</taxon>
        <taxon>Chitinophagaceae</taxon>
        <taxon>Chitinophaga</taxon>
    </lineage>
</organism>
<keyword evidence="4" id="KW-1185">Reference proteome</keyword>
<dbReference type="OrthoDB" id="1055762at2"/>
<evidence type="ECO:0000313" key="3">
    <source>
        <dbReference type="EMBL" id="RAJ06667.1"/>
    </source>
</evidence>
<evidence type="ECO:0000256" key="2">
    <source>
        <dbReference type="SAM" id="SignalP"/>
    </source>
</evidence>
<feature type="signal peptide" evidence="2">
    <location>
        <begin position="1"/>
        <end position="24"/>
    </location>
</feature>
<keyword evidence="2" id="KW-0732">Signal</keyword>
<dbReference type="PROSITE" id="PS00018">
    <property type="entry name" value="EF_HAND_1"/>
    <property type="match status" value="1"/>
</dbReference>
<evidence type="ECO:0008006" key="5">
    <source>
        <dbReference type="Google" id="ProtNLM"/>
    </source>
</evidence>
<dbReference type="PROSITE" id="PS51257">
    <property type="entry name" value="PROKAR_LIPOPROTEIN"/>
    <property type="match status" value="1"/>
</dbReference>
<dbReference type="Proteomes" id="UP000249547">
    <property type="component" value="Unassembled WGS sequence"/>
</dbReference>
<feature type="region of interest" description="Disordered" evidence="1">
    <location>
        <begin position="386"/>
        <end position="406"/>
    </location>
</feature>
<evidence type="ECO:0000313" key="4">
    <source>
        <dbReference type="Proteomes" id="UP000249547"/>
    </source>
</evidence>
<dbReference type="InterPro" id="IPR018247">
    <property type="entry name" value="EF_Hand_1_Ca_BS"/>
</dbReference>
<comment type="caution">
    <text evidence="3">The sequence shown here is derived from an EMBL/GenBank/DDBJ whole genome shotgun (WGS) entry which is preliminary data.</text>
</comment>
<dbReference type="Gene3D" id="3.40.50.1460">
    <property type="match status" value="1"/>
</dbReference>
<dbReference type="EMBL" id="QLLL01000003">
    <property type="protein sequence ID" value="RAJ06667.1"/>
    <property type="molecule type" value="Genomic_DNA"/>
</dbReference>
<evidence type="ECO:0000256" key="1">
    <source>
        <dbReference type="SAM" id="MobiDB-lite"/>
    </source>
</evidence>
<accession>A0A327QYB4</accession>
<sequence length="420" mass="45615">MKTQVLVLACFVCSCIGVSCNQTANKIATVAQIKSLLADPAASTGKTFNVEGYFLKDPAPYLVTALKWANMNNAMPDSTFIPLEGAIFDTLQNINAYQGAFLQLEGVLSAAKKFVVTKIHIEKPAERNFVLPVPTKLCYNNKALCEVTFVGSSNMALLYSSVTEPGLARSRYWNDLKFLYHVLKSKYGYTDERIVIVYNDGKPLDDEMPVNFAATKEGFAGAMAALKGHLTNTSVLFIYTTGHGGGYYQALNTNIGGVKDAVGDDEKDAFGYDETFGNGTITDDDWESGINHLQFAKLIGVFQQSFGGGLLYDLRGLNRVLISAGNEFEASWGPSYGNHDMFSFHFISALNGARHDGFAVDADLNNDGLVTLLEIFLFAKTKTTPNEHPQLEDTGDGVSTDKPSGKIGTEGALANKTIFK</sequence>
<name>A0A327QYB4_9BACT</name>
<dbReference type="RefSeq" id="WP_111597268.1">
    <property type="nucleotide sequence ID" value="NZ_QLLL01000003.1"/>
</dbReference>
<protein>
    <recommendedName>
        <fullName evidence="5">Peptidase C25-like protein</fullName>
    </recommendedName>
</protein>
<dbReference type="AlphaFoldDB" id="A0A327QYB4"/>
<feature type="chain" id="PRO_5016415351" description="Peptidase C25-like protein" evidence="2">
    <location>
        <begin position="25"/>
        <end position="420"/>
    </location>
</feature>